<evidence type="ECO:0000256" key="3">
    <source>
        <dbReference type="ARBA" id="ARBA00022478"/>
    </source>
</evidence>
<dbReference type="PANTHER" id="PTHR12780">
    <property type="entry name" value="RNA POLYMERASE III DNA DIRECTED , 39KD SUBUNIT-RELATED"/>
    <property type="match status" value="1"/>
</dbReference>
<proteinExistence type="inferred from homology"/>
<keyword evidence="3" id="KW-0240">DNA-directed RNA polymerase</keyword>
<dbReference type="Proteomes" id="UP000674318">
    <property type="component" value="Unassembled WGS sequence"/>
</dbReference>
<comment type="similarity">
    <text evidence="2">Belongs to the eukaryotic RPC34/RPC39 RNA polymerase subunit family.</text>
</comment>
<evidence type="ECO:0000256" key="5">
    <source>
        <dbReference type="ARBA" id="ARBA00023242"/>
    </source>
</evidence>
<dbReference type="AlphaFoldDB" id="A0A836I8F9"/>
<dbReference type="Pfam" id="PF05158">
    <property type="entry name" value="RNA_pol_Rpc34"/>
    <property type="match status" value="1"/>
</dbReference>
<dbReference type="KEGG" id="phet:94286668"/>
<dbReference type="OrthoDB" id="613763at2759"/>
<keyword evidence="4" id="KW-0804">Transcription</keyword>
<feature type="region of interest" description="Disordered" evidence="6">
    <location>
        <begin position="316"/>
        <end position="343"/>
    </location>
</feature>
<comment type="subcellular location">
    <subcellularLocation>
        <location evidence="1">Nucleus</location>
    </subcellularLocation>
</comment>
<dbReference type="EMBL" id="JAFJZO010000036">
    <property type="protein sequence ID" value="KAG5490420.1"/>
    <property type="molecule type" value="Genomic_DNA"/>
</dbReference>
<gene>
    <name evidence="7" type="ORF">JKF63_00540</name>
</gene>
<dbReference type="FunFam" id="1.10.10.10:FF:000734">
    <property type="entry name" value="RNA polymerase Rpc34 subunit, putative"/>
    <property type="match status" value="1"/>
</dbReference>
<dbReference type="GO" id="GO:0006383">
    <property type="term" value="P:transcription by RNA polymerase III"/>
    <property type="evidence" value="ECO:0007669"/>
    <property type="project" value="InterPro"/>
</dbReference>
<dbReference type="InterPro" id="IPR036390">
    <property type="entry name" value="WH_DNA-bd_sf"/>
</dbReference>
<keyword evidence="8" id="KW-1185">Reference proteome</keyword>
<dbReference type="InterPro" id="IPR007832">
    <property type="entry name" value="RNA_pol_Rpc34"/>
</dbReference>
<dbReference type="SUPFAM" id="SSF46785">
    <property type="entry name" value="Winged helix' DNA-binding domain"/>
    <property type="match status" value="1"/>
</dbReference>
<evidence type="ECO:0008006" key="9">
    <source>
        <dbReference type="Google" id="ProtNLM"/>
    </source>
</evidence>
<protein>
    <recommendedName>
        <fullName evidence="9">DNA-directed RNA polymerase III subunit RPC6</fullName>
    </recommendedName>
</protein>
<evidence type="ECO:0000256" key="6">
    <source>
        <dbReference type="SAM" id="MobiDB-lite"/>
    </source>
</evidence>
<reference evidence="7 8" key="1">
    <citation type="submission" date="2021-02" db="EMBL/GenBank/DDBJ databases">
        <title>Porcisia hertigi Genome sequencing and assembly.</title>
        <authorList>
            <person name="Almutairi H."/>
            <person name="Gatherer D."/>
        </authorList>
    </citation>
    <scope>NUCLEOTIDE SEQUENCE [LARGE SCALE GENOMIC DNA]</scope>
    <source>
        <strain evidence="7 8">C119</strain>
    </source>
</reference>
<dbReference type="GO" id="GO:0005666">
    <property type="term" value="C:RNA polymerase III complex"/>
    <property type="evidence" value="ECO:0007669"/>
    <property type="project" value="InterPro"/>
</dbReference>
<evidence type="ECO:0000313" key="7">
    <source>
        <dbReference type="EMBL" id="KAG5490420.1"/>
    </source>
</evidence>
<name>A0A836I8F9_9TRYP</name>
<comment type="caution">
    <text evidence="7">The sequence shown here is derived from an EMBL/GenBank/DDBJ whole genome shotgun (WGS) entry which is preliminary data.</text>
</comment>
<evidence type="ECO:0000313" key="8">
    <source>
        <dbReference type="Proteomes" id="UP000674318"/>
    </source>
</evidence>
<dbReference type="InterPro" id="IPR036388">
    <property type="entry name" value="WH-like_DNA-bd_sf"/>
</dbReference>
<evidence type="ECO:0000256" key="4">
    <source>
        <dbReference type="ARBA" id="ARBA00023163"/>
    </source>
</evidence>
<organism evidence="7 8">
    <name type="scientific">Porcisia hertigi</name>
    <dbReference type="NCBI Taxonomy" id="2761500"/>
    <lineage>
        <taxon>Eukaryota</taxon>
        <taxon>Discoba</taxon>
        <taxon>Euglenozoa</taxon>
        <taxon>Kinetoplastea</taxon>
        <taxon>Metakinetoplastina</taxon>
        <taxon>Trypanosomatida</taxon>
        <taxon>Trypanosomatidae</taxon>
        <taxon>Leishmaniinae</taxon>
        <taxon>Porcisia</taxon>
    </lineage>
</organism>
<evidence type="ECO:0000256" key="1">
    <source>
        <dbReference type="ARBA" id="ARBA00004123"/>
    </source>
</evidence>
<sequence length="456" mass="49097">MSLSSSMTVEQRILHRLSTCAEEAIPYERLKKELQLGTSGGEGAVRQLMEQNRVRLRRGTGADTQIYISIVNNINENLSLVLDAVRASGSTGIDQTQLLSKVRMPKTELGKALTALAAKNLIKEHRSFTNRAKRIYTLFNIDPSSHITGGAMYCGEEIDVAFVDEWRRELTRFVSTRRMVSFDQIKRHAEGVQSAGGGRVNGSAPPSAVYTSNHLHDTPTQPGSVPVVFTMINSTVQRPGGGGPSSSSGMMTSVGGNHSFVAKQLSEQDLRTLVNTLVLDGVLEMLVPATTEEVNTPQYQLACGQSVMRHFTAQTRRLRQRPLSPGMEGPASQRGRHENDSASGSAGYLAAALSSSTSAAHGAGGYGRDLGESGGLFSNIEGDGVCRSTMDALRQSSLWEPAPVSQPSAKDAIDSWSYMPAVGFPCLGCPLLEQCSSSCRGLVNPKSCAYLKDWLQ</sequence>
<dbReference type="RefSeq" id="XP_067752748.1">
    <property type="nucleotide sequence ID" value="XM_067896591.1"/>
</dbReference>
<dbReference type="Gene3D" id="1.10.10.10">
    <property type="entry name" value="Winged helix-like DNA-binding domain superfamily/Winged helix DNA-binding domain"/>
    <property type="match status" value="1"/>
</dbReference>
<accession>A0A836I8F9</accession>
<dbReference type="GeneID" id="94286668"/>
<dbReference type="InterPro" id="IPR016049">
    <property type="entry name" value="RNA_pol_Rpc34-like"/>
</dbReference>
<keyword evidence="5" id="KW-0539">Nucleus</keyword>
<evidence type="ECO:0000256" key="2">
    <source>
        <dbReference type="ARBA" id="ARBA00011038"/>
    </source>
</evidence>